<proteinExistence type="predicted"/>
<dbReference type="InterPro" id="IPR044926">
    <property type="entry name" value="RGS_subdomain_2"/>
</dbReference>
<keyword evidence="3" id="KW-1185">Reference proteome</keyword>
<dbReference type="STRING" id="42157.A0A182EP49"/>
<evidence type="ECO:0000259" key="1">
    <source>
        <dbReference type="PROSITE" id="PS50132"/>
    </source>
</evidence>
<name>A0A182EP49_ONCOC</name>
<dbReference type="FunFam" id="1.10.167.10:FF:000001">
    <property type="entry name" value="Putative regulator of g-protein signaling 12"/>
    <property type="match status" value="1"/>
</dbReference>
<dbReference type="Gene3D" id="1.10.196.10">
    <property type="match status" value="1"/>
</dbReference>
<dbReference type="WBParaSite" id="nOo.2.0.1.t09906-RA">
    <property type="protein sequence ID" value="nOo.2.0.1.t09906-RA"/>
    <property type="gene ID" value="nOo.2.0.1.g09906"/>
</dbReference>
<dbReference type="Pfam" id="PF00615">
    <property type="entry name" value="RGS"/>
    <property type="match status" value="1"/>
</dbReference>
<accession>A0A182EP49</accession>
<evidence type="ECO:0000313" key="4">
    <source>
        <dbReference type="WBParaSite" id="nOo.2.0.1.t09906-RA"/>
    </source>
</evidence>
<dbReference type="InterPro" id="IPR024066">
    <property type="entry name" value="RGS_subdom1/3"/>
</dbReference>
<gene>
    <name evidence="2" type="ORF">NOO_LOCUS9906</name>
</gene>
<dbReference type="Gene3D" id="1.10.167.10">
    <property type="entry name" value="Regulator of G-protein Signalling 4, domain 2"/>
    <property type="match status" value="1"/>
</dbReference>
<dbReference type="OrthoDB" id="10266999at2759"/>
<dbReference type="PANTHER" id="PTHR10845">
    <property type="entry name" value="REGULATOR OF G PROTEIN SIGNALING"/>
    <property type="match status" value="1"/>
</dbReference>
<dbReference type="EMBL" id="UYRW01005196">
    <property type="protein sequence ID" value="VDM93597.1"/>
    <property type="molecule type" value="Genomic_DNA"/>
</dbReference>
<dbReference type="PROSITE" id="PS50132">
    <property type="entry name" value="RGS"/>
    <property type="match status" value="1"/>
</dbReference>
<dbReference type="Proteomes" id="UP000271087">
    <property type="component" value="Unassembled WGS sequence"/>
</dbReference>
<reference evidence="4" key="1">
    <citation type="submission" date="2016-06" db="UniProtKB">
        <authorList>
            <consortium name="WormBaseParasite"/>
        </authorList>
    </citation>
    <scope>IDENTIFICATION</scope>
</reference>
<evidence type="ECO:0000313" key="3">
    <source>
        <dbReference type="Proteomes" id="UP000271087"/>
    </source>
</evidence>
<dbReference type="AlphaFoldDB" id="A0A182EP49"/>
<dbReference type="InterPro" id="IPR036305">
    <property type="entry name" value="RGS_sf"/>
</dbReference>
<sequence>ARIIYEDFVSVLSAKEVSLDSNVREAINKKMAHPTKHTFDEAQCQIYTLMQRDSYPRFLASAVYKKILDSYGHMEEL</sequence>
<dbReference type="PANTHER" id="PTHR10845:SF192">
    <property type="entry name" value="DOUBLE HIT, ISOFORM B"/>
    <property type="match status" value="1"/>
</dbReference>
<reference evidence="2 3" key="2">
    <citation type="submission" date="2018-08" db="EMBL/GenBank/DDBJ databases">
        <authorList>
            <person name="Laetsch R D."/>
            <person name="Stevens L."/>
            <person name="Kumar S."/>
            <person name="Blaxter L. M."/>
        </authorList>
    </citation>
    <scope>NUCLEOTIDE SEQUENCE [LARGE SCALE GENOMIC DNA]</scope>
</reference>
<protein>
    <submittedName>
        <fullName evidence="4">RGS domain-containing protein</fullName>
    </submittedName>
</protein>
<dbReference type="SUPFAM" id="SSF48097">
    <property type="entry name" value="Regulator of G-protein signaling, RGS"/>
    <property type="match status" value="1"/>
</dbReference>
<dbReference type="InterPro" id="IPR016137">
    <property type="entry name" value="RGS"/>
</dbReference>
<organism evidence="4">
    <name type="scientific">Onchocerca ochengi</name>
    <name type="common">Filarial nematode worm</name>
    <dbReference type="NCBI Taxonomy" id="42157"/>
    <lineage>
        <taxon>Eukaryota</taxon>
        <taxon>Metazoa</taxon>
        <taxon>Ecdysozoa</taxon>
        <taxon>Nematoda</taxon>
        <taxon>Chromadorea</taxon>
        <taxon>Rhabditida</taxon>
        <taxon>Spirurina</taxon>
        <taxon>Spiruromorpha</taxon>
        <taxon>Filarioidea</taxon>
        <taxon>Onchocercidae</taxon>
        <taxon>Onchocerca</taxon>
    </lineage>
</organism>
<evidence type="ECO:0000313" key="2">
    <source>
        <dbReference type="EMBL" id="VDM93597.1"/>
    </source>
</evidence>
<feature type="domain" description="RGS" evidence="1">
    <location>
        <begin position="1"/>
        <end position="68"/>
    </location>
</feature>